<dbReference type="Proteomes" id="UP001224845">
    <property type="component" value="Unassembled WGS sequence"/>
</dbReference>
<dbReference type="InterPro" id="IPR029068">
    <property type="entry name" value="Glyas_Bleomycin-R_OHBP_Dase"/>
</dbReference>
<dbReference type="RefSeq" id="WP_307597303.1">
    <property type="nucleotide sequence ID" value="NZ_CAXUQE020000001.1"/>
</dbReference>
<dbReference type="PROSITE" id="PS51819">
    <property type="entry name" value="VOC"/>
    <property type="match status" value="1"/>
</dbReference>
<name>A0AAW8EU62_VARPD</name>
<dbReference type="InterPro" id="IPR051785">
    <property type="entry name" value="MMCE/EMCE_epimerase"/>
</dbReference>
<dbReference type="GO" id="GO:0046872">
    <property type="term" value="F:metal ion binding"/>
    <property type="evidence" value="ECO:0007669"/>
    <property type="project" value="UniProtKB-KW"/>
</dbReference>
<evidence type="ECO:0000313" key="4">
    <source>
        <dbReference type="Proteomes" id="UP001224845"/>
    </source>
</evidence>
<organism evidence="3 4">
    <name type="scientific">Variovorax paradoxus</name>
    <dbReference type="NCBI Taxonomy" id="34073"/>
    <lineage>
        <taxon>Bacteria</taxon>
        <taxon>Pseudomonadati</taxon>
        <taxon>Pseudomonadota</taxon>
        <taxon>Betaproteobacteria</taxon>
        <taxon>Burkholderiales</taxon>
        <taxon>Comamonadaceae</taxon>
        <taxon>Variovorax</taxon>
    </lineage>
</organism>
<dbReference type="InterPro" id="IPR004360">
    <property type="entry name" value="Glyas_Fos-R_dOase_dom"/>
</dbReference>
<dbReference type="GO" id="GO:0004493">
    <property type="term" value="F:methylmalonyl-CoA epimerase activity"/>
    <property type="evidence" value="ECO:0007669"/>
    <property type="project" value="TreeGrafter"/>
</dbReference>
<sequence length="240" mass="26475">MPIAHSLNPRRPARLVACESRLYCGRGQGLLTAAGLNTASTTNIAGRHSYDAPPHKDNAFLAEIGNPPFQDFSMKQDSVGTHNNLFLNIDHIAIAVRELEPAIRFFVETLGFNLVRRREVAGEKTGMIAADLNYNNIKFVLLQGTDADSQVSRLIKNFGPGIAHIALAVDDIDNAVDTLSKDGLTFDTTIISGTGLKQIFTSRDFNSGLSFEFIERTGEENFLDQNVQELFSQLEKRDAY</sequence>
<reference evidence="3" key="1">
    <citation type="submission" date="2023-07" db="EMBL/GenBank/DDBJ databases">
        <title>Sorghum-associated microbial communities from plants grown in Nebraska, USA.</title>
        <authorList>
            <person name="Schachtman D."/>
        </authorList>
    </citation>
    <scope>NUCLEOTIDE SEQUENCE</scope>
    <source>
        <strain evidence="3">DS3315</strain>
    </source>
</reference>
<dbReference type="SUPFAM" id="SSF54593">
    <property type="entry name" value="Glyoxalase/Bleomycin resistance protein/Dihydroxybiphenyl dioxygenase"/>
    <property type="match status" value="1"/>
</dbReference>
<evidence type="ECO:0000256" key="1">
    <source>
        <dbReference type="ARBA" id="ARBA00022723"/>
    </source>
</evidence>
<proteinExistence type="predicted"/>
<dbReference type="Gene3D" id="3.10.180.10">
    <property type="entry name" value="2,3-Dihydroxybiphenyl 1,2-Dioxygenase, domain 1"/>
    <property type="match status" value="1"/>
</dbReference>
<dbReference type="AlphaFoldDB" id="A0AAW8EU62"/>
<evidence type="ECO:0000313" key="3">
    <source>
        <dbReference type="EMBL" id="MDP9975351.1"/>
    </source>
</evidence>
<keyword evidence="1" id="KW-0479">Metal-binding</keyword>
<dbReference type="EMBL" id="JAUSRV010000033">
    <property type="protein sequence ID" value="MDP9975351.1"/>
    <property type="molecule type" value="Genomic_DNA"/>
</dbReference>
<dbReference type="InterPro" id="IPR037523">
    <property type="entry name" value="VOC_core"/>
</dbReference>
<dbReference type="GO" id="GO:0046491">
    <property type="term" value="P:L-methylmalonyl-CoA metabolic process"/>
    <property type="evidence" value="ECO:0007669"/>
    <property type="project" value="TreeGrafter"/>
</dbReference>
<gene>
    <name evidence="3" type="ORF">J2W39_006641</name>
</gene>
<accession>A0AAW8EU62</accession>
<protein>
    <submittedName>
        <fullName evidence="3">Methylmalonyl-CoA epimerase</fullName>
    </submittedName>
</protein>
<evidence type="ECO:0000259" key="2">
    <source>
        <dbReference type="PROSITE" id="PS51819"/>
    </source>
</evidence>
<comment type="caution">
    <text evidence="3">The sequence shown here is derived from an EMBL/GenBank/DDBJ whole genome shotgun (WGS) entry which is preliminary data.</text>
</comment>
<dbReference type="PANTHER" id="PTHR43048">
    <property type="entry name" value="METHYLMALONYL-COA EPIMERASE"/>
    <property type="match status" value="1"/>
</dbReference>
<dbReference type="PANTHER" id="PTHR43048:SF3">
    <property type="entry name" value="METHYLMALONYL-COA EPIMERASE, MITOCHONDRIAL"/>
    <property type="match status" value="1"/>
</dbReference>
<feature type="domain" description="VOC" evidence="2">
    <location>
        <begin position="88"/>
        <end position="216"/>
    </location>
</feature>
<dbReference type="Pfam" id="PF00903">
    <property type="entry name" value="Glyoxalase"/>
    <property type="match status" value="1"/>
</dbReference>